<keyword evidence="2" id="KW-0732">Signal</keyword>
<proteinExistence type="predicted"/>
<feature type="chain" id="PRO_5019858088" description="Chemotaxis methyl-accepting receptor HlyB-like 4HB MCP domain-containing protein" evidence="2">
    <location>
        <begin position="23"/>
        <end position="221"/>
    </location>
</feature>
<evidence type="ECO:0000256" key="1">
    <source>
        <dbReference type="SAM" id="Phobius"/>
    </source>
</evidence>
<dbReference type="AlphaFoldDB" id="A0A494WMA3"/>
<organism evidence="3 4">
    <name type="scientific">Clostridium scindens (strain ATCC 35704 / DSM 5676 / VPI 13733 / 19)</name>
    <dbReference type="NCBI Taxonomy" id="411468"/>
    <lineage>
        <taxon>Bacteria</taxon>
        <taxon>Bacillati</taxon>
        <taxon>Bacillota</taxon>
        <taxon>Clostridia</taxon>
        <taxon>Lachnospirales</taxon>
        <taxon>Lachnospiraceae</taxon>
    </lineage>
</organism>
<name>A0A494WMA3_CLOS5</name>
<gene>
    <name evidence="3" type="ORF">HDCHBGLK_00425</name>
</gene>
<evidence type="ECO:0000313" key="4">
    <source>
        <dbReference type="Proteomes" id="UP000289664"/>
    </source>
</evidence>
<dbReference type="Proteomes" id="UP000289664">
    <property type="component" value="Chromosome"/>
</dbReference>
<keyword evidence="1" id="KW-0472">Membrane</keyword>
<dbReference type="KEGG" id="csci:HDCHBGLK_00425"/>
<protein>
    <recommendedName>
        <fullName evidence="5">Chemotaxis methyl-accepting receptor HlyB-like 4HB MCP domain-containing protein</fullName>
    </recommendedName>
</protein>
<dbReference type="EMBL" id="CP036170">
    <property type="protein sequence ID" value="QBF73070.1"/>
    <property type="molecule type" value="Genomic_DNA"/>
</dbReference>
<accession>A0A494WMA3</accession>
<keyword evidence="1" id="KW-0812">Transmembrane</keyword>
<feature type="transmembrane region" description="Helical" evidence="1">
    <location>
        <begin position="185"/>
        <end position="209"/>
    </location>
</feature>
<reference evidence="3 4" key="1">
    <citation type="journal article" date="2019" name="Appl. Environ. Microbiol.">
        <title>Clostridium scindens ATCC 35704: integration of nutritional requirements, the complete genome sequence, and global transcriptional responses to bile acids.</title>
        <authorList>
            <person name="Devendran S."/>
            <person name="Shrestha R."/>
            <person name="Alves J.M.P."/>
            <person name="Wolf P.G."/>
            <person name="Ly L."/>
            <person name="Hernandez A.G."/>
            <person name="Mendez-Garcia C."/>
            <person name="Inboden A."/>
            <person name="Wiley J."/>
            <person name="Paul O."/>
            <person name="Allen A."/>
            <person name="Springer E."/>
            <person name="Wright C.L."/>
            <person name="Fields C.J."/>
            <person name="Daniel S.L."/>
            <person name="Ridlon J.M."/>
        </authorList>
    </citation>
    <scope>NUCLEOTIDE SEQUENCE [LARGE SCALE GENOMIC DNA]</scope>
    <source>
        <strain evidence="3 4">ATCC 35704</strain>
    </source>
</reference>
<keyword evidence="4" id="KW-1185">Reference proteome</keyword>
<evidence type="ECO:0000256" key="2">
    <source>
        <dbReference type="SAM" id="SignalP"/>
    </source>
</evidence>
<evidence type="ECO:0008006" key="5">
    <source>
        <dbReference type="Google" id="ProtNLM"/>
    </source>
</evidence>
<feature type="signal peptide" evidence="2">
    <location>
        <begin position="1"/>
        <end position="22"/>
    </location>
</feature>
<keyword evidence="1" id="KW-1133">Transmembrane helix</keyword>
<evidence type="ECO:0000313" key="3">
    <source>
        <dbReference type="EMBL" id="QBF73070.1"/>
    </source>
</evidence>
<sequence length="221" mass="24423">MLLVLFLTIMTLVLLDTAISQASEGTVARLREEIGGYFKVETDYQKMDILQTVDQSMIDQVMKIDGIKAYNAMATYYLTVPELVLKARKFSMEADSKAQMARLLGNTDSALNEYFMLDLFQLEEGRHIAPSDAGKALVSGELANDSVVKTEQRLEEETSFSFDRPIDMDAVDVDVQLNMELNPPAVLAAGGMGLLIVALSAGLSFLVIVRCRPKELLTVME</sequence>